<dbReference type="RefSeq" id="WP_015573986.1">
    <property type="nucleotide sequence ID" value="NZ_FRAH01000024.1"/>
</dbReference>
<keyword evidence="1" id="KW-0175">Coiled coil</keyword>
<reference evidence="2 3" key="1">
    <citation type="submission" date="2016-11" db="EMBL/GenBank/DDBJ databases">
        <authorList>
            <person name="Jaros S."/>
            <person name="Januszkiewicz K."/>
            <person name="Wedrychowicz H."/>
        </authorList>
    </citation>
    <scope>NUCLEOTIDE SEQUENCE [LARGE SCALE GENOMIC DNA]</scope>
    <source>
        <strain evidence="2 3">DSM 14214</strain>
    </source>
</reference>
<sequence length="75" mass="9202">MNRRIRKKKEKQQREMIENLAAALVELQEAIDAAEREYWRKWAEESTRRFVEALFRQYGHPDVRKEESQQLTIRL</sequence>
<protein>
    <submittedName>
        <fullName evidence="2">Uncharacterized protein</fullName>
    </submittedName>
</protein>
<organism evidence="2 3">
    <name type="scientific">Anaerotignum lactatifermentans DSM 14214</name>
    <dbReference type="NCBI Taxonomy" id="1121323"/>
    <lineage>
        <taxon>Bacteria</taxon>
        <taxon>Bacillati</taxon>
        <taxon>Bacillota</taxon>
        <taxon>Clostridia</taxon>
        <taxon>Lachnospirales</taxon>
        <taxon>Anaerotignaceae</taxon>
        <taxon>Anaerotignum</taxon>
    </lineage>
</organism>
<name>A0A1M6RV23_9FIRM</name>
<gene>
    <name evidence="2" type="ORF">SAMN02745138_01606</name>
</gene>
<dbReference type="Proteomes" id="UP000183975">
    <property type="component" value="Unassembled WGS sequence"/>
</dbReference>
<evidence type="ECO:0000313" key="2">
    <source>
        <dbReference type="EMBL" id="SHK36218.1"/>
    </source>
</evidence>
<keyword evidence="3" id="KW-1185">Reference proteome</keyword>
<dbReference type="AlphaFoldDB" id="A0A1M6RV23"/>
<evidence type="ECO:0000313" key="3">
    <source>
        <dbReference type="Proteomes" id="UP000183975"/>
    </source>
</evidence>
<dbReference type="EMBL" id="FRAH01000024">
    <property type="protein sequence ID" value="SHK36218.1"/>
    <property type="molecule type" value="Genomic_DNA"/>
</dbReference>
<evidence type="ECO:0000256" key="1">
    <source>
        <dbReference type="SAM" id="Coils"/>
    </source>
</evidence>
<proteinExistence type="predicted"/>
<accession>A0A1M6RV23</accession>
<feature type="coiled-coil region" evidence="1">
    <location>
        <begin position="10"/>
        <end position="37"/>
    </location>
</feature>